<dbReference type="OrthoDB" id="621570at2"/>
<evidence type="ECO:0000256" key="2">
    <source>
        <dbReference type="ARBA" id="ARBA00006275"/>
    </source>
</evidence>
<keyword evidence="5" id="KW-0998">Cell outer membrane</keyword>
<feature type="domain" description="RagB/SusD" evidence="6">
    <location>
        <begin position="324"/>
        <end position="468"/>
    </location>
</feature>
<dbReference type="InterPro" id="IPR012944">
    <property type="entry name" value="SusD_RagB_dom"/>
</dbReference>
<comment type="caution">
    <text evidence="8">The sequence shown here is derived from an EMBL/GenBank/DDBJ whole genome shotgun (WGS) entry which is preliminary data.</text>
</comment>
<keyword evidence="3" id="KW-0732">Signal</keyword>
<keyword evidence="9" id="KW-1185">Reference proteome</keyword>
<evidence type="ECO:0000256" key="1">
    <source>
        <dbReference type="ARBA" id="ARBA00004442"/>
    </source>
</evidence>
<dbReference type="RefSeq" id="WP_057481296.1">
    <property type="nucleotide sequence ID" value="NZ_BMWR01000011.1"/>
</dbReference>
<evidence type="ECO:0000259" key="6">
    <source>
        <dbReference type="Pfam" id="PF07980"/>
    </source>
</evidence>
<dbReference type="CDD" id="cd08977">
    <property type="entry name" value="SusD"/>
    <property type="match status" value="1"/>
</dbReference>
<evidence type="ECO:0000256" key="4">
    <source>
        <dbReference type="ARBA" id="ARBA00023136"/>
    </source>
</evidence>
<dbReference type="Pfam" id="PF07980">
    <property type="entry name" value="SusD_RagB"/>
    <property type="match status" value="1"/>
</dbReference>
<comment type="similarity">
    <text evidence="2">Belongs to the SusD family.</text>
</comment>
<gene>
    <name evidence="8" type="ORF">APR42_16225</name>
</gene>
<comment type="subcellular location">
    <subcellularLocation>
        <location evidence="1">Cell outer membrane</location>
    </subcellularLocation>
</comment>
<proteinExistence type="inferred from homology"/>
<dbReference type="PROSITE" id="PS51257">
    <property type="entry name" value="PROKAR_LIPOPROTEIN"/>
    <property type="match status" value="1"/>
</dbReference>
<dbReference type="EMBL" id="LKTP01000008">
    <property type="protein sequence ID" value="KRG29558.1"/>
    <property type="molecule type" value="Genomic_DNA"/>
</dbReference>
<name>A0A0Q9Z9H0_9FLAO</name>
<evidence type="ECO:0000313" key="9">
    <source>
        <dbReference type="Proteomes" id="UP000051643"/>
    </source>
</evidence>
<evidence type="ECO:0000256" key="5">
    <source>
        <dbReference type="ARBA" id="ARBA00023237"/>
    </source>
</evidence>
<dbReference type="InterPro" id="IPR011990">
    <property type="entry name" value="TPR-like_helical_dom_sf"/>
</dbReference>
<dbReference type="InterPro" id="IPR033985">
    <property type="entry name" value="SusD-like_N"/>
</dbReference>
<feature type="domain" description="SusD-like N-terminal" evidence="7">
    <location>
        <begin position="86"/>
        <end position="227"/>
    </location>
</feature>
<dbReference type="Pfam" id="PF14322">
    <property type="entry name" value="SusD-like_3"/>
    <property type="match status" value="1"/>
</dbReference>
<dbReference type="SUPFAM" id="SSF48452">
    <property type="entry name" value="TPR-like"/>
    <property type="match status" value="1"/>
</dbReference>
<dbReference type="STRING" id="270918.APR42_16225"/>
<evidence type="ECO:0000256" key="3">
    <source>
        <dbReference type="ARBA" id="ARBA00022729"/>
    </source>
</evidence>
<organism evidence="8 9">
    <name type="scientific">Salegentibacter mishustinae</name>
    <dbReference type="NCBI Taxonomy" id="270918"/>
    <lineage>
        <taxon>Bacteria</taxon>
        <taxon>Pseudomonadati</taxon>
        <taxon>Bacteroidota</taxon>
        <taxon>Flavobacteriia</taxon>
        <taxon>Flavobacteriales</taxon>
        <taxon>Flavobacteriaceae</taxon>
        <taxon>Salegentibacter</taxon>
    </lineage>
</organism>
<accession>A0A0Q9Z9H0</accession>
<dbReference type="GO" id="GO:0009279">
    <property type="term" value="C:cell outer membrane"/>
    <property type="evidence" value="ECO:0007669"/>
    <property type="project" value="UniProtKB-SubCell"/>
</dbReference>
<keyword evidence="4" id="KW-0472">Membrane</keyword>
<dbReference type="AlphaFoldDB" id="A0A0Q9Z9H0"/>
<sequence>MKTKLPISILTILILSFLLISCEDFVEVDSPNNKLIRDEVFGSDETAISAMQGIYNELFVADFSGGYTRSVTFLSGLSADNIQNITTTNPERMAFEENELFPDNQNNLALWSSAYNIIYMANSYIEGIENAENLSPDLISQLNGEAKFIRAFTYFYLVNLYEEVPLILSTNYQNNELAPRVSASEIYKQIIDDLEIARESLTVEYRNADRTQVNKFAATALLARVYLYLKDWEKAEELSSQVIAEESLYELPDDLDEVFLANSREAIWQISPLGNGSIVTHTNEGNLFIIDPFFSFFAIAKLPESLLTDFRPEDKRLLNWIDYNASRDAYFPYKYKIRNSSELPILENSMVLRLAEQFLIRSEARTELNDLPGAKEDLDQIRTRAGLDPISEIFPELSKAQLLKEIAQERRRELFSEWGHRWLDLKRTERASTVLGNSNPTWEDTDVLYPIPAQERMKNPNLSQNPGY</sequence>
<reference evidence="8" key="1">
    <citation type="submission" date="2015-10" db="EMBL/GenBank/DDBJ databases">
        <title>Draft genome sequence of Salegentibacter mishustinae KCTC 12263.</title>
        <authorList>
            <person name="Lin W."/>
            <person name="Zheng Q."/>
        </authorList>
    </citation>
    <scope>NUCLEOTIDE SEQUENCE [LARGE SCALE GENOMIC DNA]</scope>
    <source>
        <strain evidence="8">KCTC 12263</strain>
    </source>
</reference>
<evidence type="ECO:0000313" key="8">
    <source>
        <dbReference type="EMBL" id="KRG29558.1"/>
    </source>
</evidence>
<evidence type="ECO:0000259" key="7">
    <source>
        <dbReference type="Pfam" id="PF14322"/>
    </source>
</evidence>
<dbReference type="Gene3D" id="1.25.40.390">
    <property type="match status" value="1"/>
</dbReference>
<dbReference type="Proteomes" id="UP000051643">
    <property type="component" value="Unassembled WGS sequence"/>
</dbReference>
<protein>
    <submittedName>
        <fullName evidence="8">Carbohydrate-binding protein SusD</fullName>
    </submittedName>
</protein>